<reference evidence="1 2" key="1">
    <citation type="journal article" date="2013" name="Proc. Natl. Acad. Sci. U.S.A.">
        <title>Fine-scale variation in meiotic recombination in Mimulus inferred from population shotgun sequencing.</title>
        <authorList>
            <person name="Hellsten U."/>
            <person name="Wright K.M."/>
            <person name="Jenkins J."/>
            <person name="Shu S."/>
            <person name="Yuan Y."/>
            <person name="Wessler S.R."/>
            <person name="Schmutz J."/>
            <person name="Willis J.H."/>
            <person name="Rokhsar D.S."/>
        </authorList>
    </citation>
    <scope>NUCLEOTIDE SEQUENCE [LARGE SCALE GENOMIC DNA]</scope>
    <source>
        <strain evidence="2">cv. DUN x IM62</strain>
    </source>
</reference>
<evidence type="ECO:0008006" key="3">
    <source>
        <dbReference type="Google" id="ProtNLM"/>
    </source>
</evidence>
<dbReference type="Proteomes" id="UP000030748">
    <property type="component" value="Unassembled WGS sequence"/>
</dbReference>
<organism evidence="1 2">
    <name type="scientific">Erythranthe guttata</name>
    <name type="common">Yellow monkey flower</name>
    <name type="synonym">Mimulus guttatus</name>
    <dbReference type="NCBI Taxonomy" id="4155"/>
    <lineage>
        <taxon>Eukaryota</taxon>
        <taxon>Viridiplantae</taxon>
        <taxon>Streptophyta</taxon>
        <taxon>Embryophyta</taxon>
        <taxon>Tracheophyta</taxon>
        <taxon>Spermatophyta</taxon>
        <taxon>Magnoliopsida</taxon>
        <taxon>eudicotyledons</taxon>
        <taxon>Gunneridae</taxon>
        <taxon>Pentapetalae</taxon>
        <taxon>asterids</taxon>
        <taxon>lamiids</taxon>
        <taxon>Lamiales</taxon>
        <taxon>Phrymaceae</taxon>
        <taxon>Erythranthe</taxon>
    </lineage>
</organism>
<dbReference type="Pfam" id="PF14009">
    <property type="entry name" value="PADRE"/>
    <property type="match status" value="1"/>
</dbReference>
<evidence type="ECO:0000313" key="1">
    <source>
        <dbReference type="EMBL" id="EYU35495.1"/>
    </source>
</evidence>
<protein>
    <recommendedName>
        <fullName evidence="3">DUF4228 domain-containing protein</fullName>
    </recommendedName>
</protein>
<dbReference type="PANTHER" id="PTHR33148:SF46">
    <property type="entry name" value="EMB|CAB85509.1"/>
    <property type="match status" value="1"/>
</dbReference>
<dbReference type="AlphaFoldDB" id="A0A022R9D0"/>
<evidence type="ECO:0000313" key="2">
    <source>
        <dbReference type="Proteomes" id="UP000030748"/>
    </source>
</evidence>
<sequence length="164" mass="18628">MGNCIFVVQDKSVNVMRTDGKIIEYKSPIKVHQVLSDFPNHALLVSDNLPPIVNHMHPNADLLRGRLYYLVPLPVVPQPMKKTKTKPKKTVRFAEDVVIVEEEAEEEKEKTRQSNGVTRIKLVISKKELQAILSKEGVSVEDMISHVQQNEQSTIKIECIPQVH</sequence>
<dbReference type="PhylomeDB" id="A0A022R9D0"/>
<proteinExistence type="predicted"/>
<keyword evidence="2" id="KW-1185">Reference proteome</keyword>
<accession>A0A022R9D0</accession>
<dbReference type="EMBL" id="KI630617">
    <property type="protein sequence ID" value="EYU35495.1"/>
    <property type="molecule type" value="Genomic_DNA"/>
</dbReference>
<dbReference type="InterPro" id="IPR025322">
    <property type="entry name" value="PADRE_dom"/>
</dbReference>
<dbReference type="PANTHER" id="PTHR33148">
    <property type="entry name" value="PLASTID MOVEMENT IMPAIRED PROTEIN-RELATED"/>
    <property type="match status" value="1"/>
</dbReference>
<dbReference type="STRING" id="4155.A0A022R9D0"/>
<gene>
    <name evidence="1" type="ORF">MIMGU_mgv1a018874mg</name>
</gene>
<name>A0A022R9D0_ERYGU</name>
<dbReference type="eggNOG" id="ENOG502S17J">
    <property type="taxonomic scope" value="Eukaryota"/>
</dbReference>